<accession>A0A4R6SGA6</accession>
<comment type="caution">
    <text evidence="2">The sequence shown here is derived from an EMBL/GenBank/DDBJ whole genome shotgun (WGS) entry which is preliminary data.</text>
</comment>
<evidence type="ECO:0000256" key="1">
    <source>
        <dbReference type="SAM" id="Coils"/>
    </source>
</evidence>
<dbReference type="AlphaFoldDB" id="A0A4R6SGA6"/>
<name>A0A4R6SGA6_LABRH</name>
<sequence>MGVVERHELDHEHAERAVARLTARLHEAREDIETDTLGPGLAMDRSYHEFCQRCVADGRAAENATWLAMVRALQAGGALFLMATRPRGESVEFRYGEDTIRRAATGPTSDSTSLTWLRTMYLAIVARDRARVELLASVPIELLRACAPERDDFEFAWIRALQLFARGEDGLIDAVLQAMRDTEQLSPASVQEFVNVHFFPPMELFYHYTQRDQAKFDASLPAALDLHKRYWATDPRNEVGLVALAPLAVACLAHDAGMAIEVESDYLPHHPLVGTRVGEIST</sequence>
<feature type="coiled-coil region" evidence="1">
    <location>
        <begin position="4"/>
        <end position="31"/>
    </location>
</feature>
<proteinExistence type="predicted"/>
<dbReference type="Proteomes" id="UP000295444">
    <property type="component" value="Unassembled WGS sequence"/>
</dbReference>
<dbReference type="OrthoDB" id="3476420at2"/>
<evidence type="ECO:0000313" key="3">
    <source>
        <dbReference type="Proteomes" id="UP000295444"/>
    </source>
</evidence>
<dbReference type="Pfam" id="PF15575">
    <property type="entry name" value="Imm49"/>
    <property type="match status" value="1"/>
</dbReference>
<reference evidence="2 3" key="1">
    <citation type="submission" date="2019-03" db="EMBL/GenBank/DDBJ databases">
        <title>Genomic Encyclopedia of Type Strains, Phase IV (KMG-IV): sequencing the most valuable type-strain genomes for metagenomic binning, comparative biology and taxonomic classification.</title>
        <authorList>
            <person name="Goeker M."/>
        </authorList>
    </citation>
    <scope>NUCLEOTIDE SEQUENCE [LARGE SCALE GENOMIC DNA]</scope>
    <source>
        <strain evidence="2 3">DSM 45361</strain>
    </source>
</reference>
<keyword evidence="3" id="KW-1185">Reference proteome</keyword>
<evidence type="ECO:0000313" key="2">
    <source>
        <dbReference type="EMBL" id="TDP98146.1"/>
    </source>
</evidence>
<dbReference type="InterPro" id="IPR029074">
    <property type="entry name" value="Imm49"/>
</dbReference>
<keyword evidence="1" id="KW-0175">Coiled coil</keyword>
<protein>
    <submittedName>
        <fullName evidence="2">Immunity protein 49 of polymorphic toxin system</fullName>
    </submittedName>
</protein>
<gene>
    <name evidence="2" type="ORF">EV186_1031126</name>
</gene>
<organism evidence="2 3">
    <name type="scientific">Labedaea rhizosphaerae</name>
    <dbReference type="NCBI Taxonomy" id="598644"/>
    <lineage>
        <taxon>Bacteria</taxon>
        <taxon>Bacillati</taxon>
        <taxon>Actinomycetota</taxon>
        <taxon>Actinomycetes</taxon>
        <taxon>Pseudonocardiales</taxon>
        <taxon>Pseudonocardiaceae</taxon>
        <taxon>Labedaea</taxon>
    </lineage>
</organism>
<dbReference type="EMBL" id="SNXZ01000003">
    <property type="protein sequence ID" value="TDP98146.1"/>
    <property type="molecule type" value="Genomic_DNA"/>
</dbReference>